<accession>A0A816R4B4</accession>
<proteinExistence type="predicted"/>
<sequence>MFQHPTIDDEPQVLSGGGDEFAASRHQAACQSQCEKFLCLCLTGSVADFSFYGGDCSELSSVGVLISVMGLDRRGLIRVRSNRIRKLCGSWSDSSCRVVKLWVLVTSRDGIIWQVIGGSDRSGLRRLGVLGSSSGWYRVAAVGSSDMSSSLLIAI</sequence>
<gene>
    <name evidence="1" type="ORF">DARMORV10_C01P04940.1</name>
</gene>
<dbReference type="EMBL" id="HG994365">
    <property type="protein sequence ID" value="CAF2068003.1"/>
    <property type="molecule type" value="Genomic_DNA"/>
</dbReference>
<organism evidence="1">
    <name type="scientific">Brassica napus</name>
    <name type="common">Rape</name>
    <dbReference type="NCBI Taxonomy" id="3708"/>
    <lineage>
        <taxon>Eukaryota</taxon>
        <taxon>Viridiplantae</taxon>
        <taxon>Streptophyta</taxon>
        <taxon>Embryophyta</taxon>
        <taxon>Tracheophyta</taxon>
        <taxon>Spermatophyta</taxon>
        <taxon>Magnoliopsida</taxon>
        <taxon>eudicotyledons</taxon>
        <taxon>Gunneridae</taxon>
        <taxon>Pentapetalae</taxon>
        <taxon>rosids</taxon>
        <taxon>malvids</taxon>
        <taxon>Brassicales</taxon>
        <taxon>Brassicaceae</taxon>
        <taxon>Brassiceae</taxon>
        <taxon>Brassica</taxon>
    </lineage>
</organism>
<dbReference type="Proteomes" id="UP001295469">
    <property type="component" value="Chromosome C01"/>
</dbReference>
<evidence type="ECO:0000313" key="1">
    <source>
        <dbReference type="EMBL" id="CAF2068003.1"/>
    </source>
</evidence>
<protein>
    <submittedName>
        <fullName evidence="1">(rape) hypothetical protein</fullName>
    </submittedName>
</protein>
<reference evidence="1" key="1">
    <citation type="submission" date="2021-01" db="EMBL/GenBank/DDBJ databases">
        <authorList>
            <consortium name="Genoscope - CEA"/>
            <person name="William W."/>
        </authorList>
    </citation>
    <scope>NUCLEOTIDE SEQUENCE</scope>
</reference>
<name>A0A816R4B4_BRANA</name>
<dbReference type="AlphaFoldDB" id="A0A816R4B4"/>